<feature type="region of interest" description="Disordered" evidence="3">
    <location>
        <begin position="554"/>
        <end position="615"/>
    </location>
</feature>
<evidence type="ECO:0000256" key="1">
    <source>
        <dbReference type="ARBA" id="ARBA00022999"/>
    </source>
</evidence>
<name>A0A075ABP4_OPIVI</name>
<dbReference type="GeneID" id="20321588"/>
<gene>
    <name evidence="5" type="ORF">T265_07409</name>
</gene>
<feature type="compositionally biased region" description="Polar residues" evidence="3">
    <location>
        <begin position="348"/>
        <end position="357"/>
    </location>
</feature>
<feature type="region of interest" description="Disordered" evidence="3">
    <location>
        <begin position="665"/>
        <end position="687"/>
    </location>
</feature>
<evidence type="ECO:0000259" key="4">
    <source>
        <dbReference type="PROSITE" id="PS50001"/>
    </source>
</evidence>
<feature type="compositionally biased region" description="Basic and acidic residues" evidence="3">
    <location>
        <begin position="665"/>
        <end position="676"/>
    </location>
</feature>
<keyword evidence="1 2" id="KW-0727">SH2 domain</keyword>
<dbReference type="InterPro" id="IPR000980">
    <property type="entry name" value="SH2"/>
</dbReference>
<keyword evidence="6" id="KW-1185">Reference proteome</keyword>
<organism evidence="5 6">
    <name type="scientific">Opisthorchis viverrini</name>
    <name type="common">Southeast Asian liver fluke</name>
    <dbReference type="NCBI Taxonomy" id="6198"/>
    <lineage>
        <taxon>Eukaryota</taxon>
        <taxon>Metazoa</taxon>
        <taxon>Spiralia</taxon>
        <taxon>Lophotrochozoa</taxon>
        <taxon>Platyhelminthes</taxon>
        <taxon>Trematoda</taxon>
        <taxon>Digenea</taxon>
        <taxon>Opisthorchiida</taxon>
        <taxon>Opisthorchiata</taxon>
        <taxon>Opisthorchiidae</taxon>
        <taxon>Opisthorchis</taxon>
    </lineage>
</organism>
<dbReference type="PROSITE" id="PS50001">
    <property type="entry name" value="SH2"/>
    <property type="match status" value="1"/>
</dbReference>
<dbReference type="PANTHER" id="PTHR45734:SF10">
    <property type="entry name" value="BLISTERY, ISOFORM A"/>
    <property type="match status" value="1"/>
</dbReference>
<reference evidence="5 6" key="1">
    <citation type="submission" date="2013-11" db="EMBL/GenBank/DDBJ databases">
        <title>Opisthorchis viverrini - life in the bile duct.</title>
        <authorList>
            <person name="Young N.D."/>
            <person name="Nagarajan N."/>
            <person name="Lin S.J."/>
            <person name="Korhonen P.K."/>
            <person name="Jex A.R."/>
            <person name="Hall R.S."/>
            <person name="Safavi-Hemami H."/>
            <person name="Kaewkong W."/>
            <person name="Bertrand D."/>
            <person name="Gao S."/>
            <person name="Seet Q."/>
            <person name="Wongkham S."/>
            <person name="Teh B.T."/>
            <person name="Wongkham C."/>
            <person name="Intapan P.M."/>
            <person name="Maleewong W."/>
            <person name="Yang X."/>
            <person name="Hu M."/>
            <person name="Wang Z."/>
            <person name="Hofmann A."/>
            <person name="Sternberg P.W."/>
            <person name="Tan P."/>
            <person name="Wang J."/>
            <person name="Gasser R.B."/>
        </authorList>
    </citation>
    <scope>NUCLEOTIDE SEQUENCE [LARGE SCALE GENOMIC DNA]</scope>
</reference>
<feature type="compositionally biased region" description="Polar residues" evidence="3">
    <location>
        <begin position="390"/>
        <end position="400"/>
    </location>
</feature>
<dbReference type="KEGG" id="ovi:T265_07409"/>
<dbReference type="SUPFAM" id="SSF50729">
    <property type="entry name" value="PH domain-like"/>
    <property type="match status" value="1"/>
</dbReference>
<accession>A0A075ABP4</accession>
<feature type="region of interest" description="Disordered" evidence="3">
    <location>
        <begin position="386"/>
        <end position="406"/>
    </location>
</feature>
<dbReference type="CTD" id="20321588"/>
<dbReference type="Gene3D" id="2.30.29.30">
    <property type="entry name" value="Pleckstrin-homology domain (PH domain)/Phosphotyrosine-binding domain (PTB)"/>
    <property type="match status" value="1"/>
</dbReference>
<evidence type="ECO:0000313" key="5">
    <source>
        <dbReference type="EMBL" id="KER25074.1"/>
    </source>
</evidence>
<dbReference type="EMBL" id="KL596788">
    <property type="protein sequence ID" value="KER25074.1"/>
    <property type="molecule type" value="Genomic_DNA"/>
</dbReference>
<dbReference type="InterPro" id="IPR011993">
    <property type="entry name" value="PH-like_dom_sf"/>
</dbReference>
<feature type="domain" description="SH2" evidence="4">
    <location>
        <begin position="989"/>
        <end position="1102"/>
    </location>
</feature>
<feature type="compositionally biased region" description="Basic and acidic residues" evidence="3">
    <location>
        <begin position="820"/>
        <end position="829"/>
    </location>
</feature>
<dbReference type="Proteomes" id="UP000054324">
    <property type="component" value="Unassembled WGS sequence"/>
</dbReference>
<evidence type="ECO:0000313" key="6">
    <source>
        <dbReference type="Proteomes" id="UP000054324"/>
    </source>
</evidence>
<dbReference type="RefSeq" id="XP_009171183.1">
    <property type="nucleotide sequence ID" value="XM_009172919.1"/>
</dbReference>
<feature type="region of interest" description="Disordered" evidence="3">
    <location>
        <begin position="333"/>
        <end position="357"/>
    </location>
</feature>
<feature type="region of interest" description="Disordered" evidence="3">
    <location>
        <begin position="868"/>
        <end position="895"/>
    </location>
</feature>
<protein>
    <recommendedName>
        <fullName evidence="4">SH2 domain-containing protein</fullName>
    </recommendedName>
</protein>
<dbReference type="SMART" id="SM00252">
    <property type="entry name" value="SH2"/>
    <property type="match status" value="1"/>
</dbReference>
<feature type="region of interest" description="Disordered" evidence="3">
    <location>
        <begin position="820"/>
        <end position="846"/>
    </location>
</feature>
<proteinExistence type="predicted"/>
<dbReference type="STRING" id="6198.A0A075ABP4"/>
<evidence type="ECO:0000256" key="3">
    <source>
        <dbReference type="SAM" id="MobiDB-lite"/>
    </source>
</evidence>
<sequence>MAPAKMLNLRGGSVSPHARPYSTSVIKVGGEVFDRDGYRMDVTVWFRHRNEVLFYLDSGGSVHGPMDQKHSTRLGNISRSGQLIPGSRYYLGDTGARNRLFRRQSEGGIWETHSESNFRGRTLSESRRPYAFERSANERSSFRHYSYSQPSAHYRTTASHHISSPGPISHISRWSSVQGAGSHGLWRGSSGSRYATTLTRQHIKRQRDPVEMVVKAPPSMGASKVDLVSIENRPMASPQPPYSPTAFSYSHYETDSNTDRIRRLQDELSSTRRELQELKRSCSLTGDQNLLSPTAGKQNVKSTSTQYLNESSWTTHTLRKNEGMPCGARITTSEVRSTGPSEKGPSHPATSVYSDQRTRNTTSWDDYMLHSYNQQSNYGYPVNGLRIRSRSPSPQTSIPSQDRGLMDRMDGFNSPYLDGIRTVSTRPKEAIQRRAAFANSAPHSPVTEIRSPAFDSRSGSTAVMRNGLGTSGLPPVPNRFSTIRTSRNEHSPATDKLTPMGPPTEEVTMHIDPETGTPVKVTSRSQSFTDLDQNVVVTKTDEIIEKEDGTEHCTKQRTVRKTIQNSPRTRRPVNRLERHSESVRSSRVLRSKLSEEASPESPTRQSKIIGDATPYRATSQTNLAGRTTLGQQPWSSELNIRTSTSYKNTPGISNYSAHRENLMRREDQRRIIDDGTSRQYSSRCYDESKGTGTAEILEEMETITLQPIGRGVHDLEPVRSIARSYRANTPTGHRFSPIPMVSRPHSSAARIRSQTPTFKSGGLSPVKPNSNVSITTFPKHPGTISVSETVHSLPVTPPTQVHRTFAQANPVIPHQQRIEHQEQAHEPHEPQMGYINRPSSPGPIPGRSRIFDDTDTSAHVAMPFLHNSSQTIRPPSPSKGASRAYTPGPDTSDGYRTIATTNVQREIHSPGAHSPFIVNDSRGTRYNSLYEARASENHFVSNTFPEQQWRAHTVPPNYAASTSGASGIGDSTDWEQGLMKLVRETYRDWYMPDKKREDIHFLLRDREPGAFIIRNSVSCVNSFSLGVKSPPPGPLVSANPEYMKSGPVKHFMIQTIPMPDGRTEGVQLRGFEDQPIFPGLVQFVHHHCLHPGPLPCQLRLPVTSPNSHTRMGTGYFGSLTKYGQGNSTTAGVGGTTLHMLYLGSVNVDRLENEAAVRRAITHILTQSAINVNKLTKRCEAVVVVSPQDGIRIHDRAKRGLLEKHIKPNQIVFCGLDPESRLYTDPELRTRGMIHARTVGLVVRKKQFWMHGNLVYVLTEIDPSQPALNLVQYVNQCGVLQNFSCCWFFDCSDCLLSSGFFFPIFAFPIDLLLHDFHQLGQ</sequence>
<dbReference type="InterPro" id="IPR051484">
    <property type="entry name" value="Tensin_PTEN_phosphatase"/>
</dbReference>
<feature type="region of interest" description="Disordered" evidence="3">
    <location>
        <begin position="438"/>
        <end position="460"/>
    </location>
</feature>
<evidence type="ECO:0000256" key="2">
    <source>
        <dbReference type="PROSITE-ProRule" id="PRU00191"/>
    </source>
</evidence>
<feature type="compositionally biased region" description="Basic and acidic residues" evidence="3">
    <location>
        <begin position="574"/>
        <end position="584"/>
    </location>
</feature>
<dbReference type="Gene3D" id="3.30.505.10">
    <property type="entry name" value="SH2 domain"/>
    <property type="match status" value="1"/>
</dbReference>
<dbReference type="OrthoDB" id="6242809at2759"/>
<dbReference type="InterPro" id="IPR036860">
    <property type="entry name" value="SH2_dom_sf"/>
</dbReference>
<dbReference type="PANTHER" id="PTHR45734">
    <property type="entry name" value="TENSIN"/>
    <property type="match status" value="1"/>
</dbReference>
<dbReference type="SUPFAM" id="SSF55550">
    <property type="entry name" value="SH2 domain"/>
    <property type="match status" value="1"/>
</dbReference>